<name>A0A521FL20_9RHOB</name>
<dbReference type="InterPro" id="IPR042183">
    <property type="entry name" value="MmgE/PrpD_sf_1"/>
</dbReference>
<feature type="region of interest" description="Disordered" evidence="2">
    <location>
        <begin position="459"/>
        <end position="486"/>
    </location>
</feature>
<dbReference type="OrthoDB" id="9795089at2"/>
<reference evidence="5 6" key="1">
    <citation type="submission" date="2017-05" db="EMBL/GenBank/DDBJ databases">
        <authorList>
            <person name="Varghese N."/>
            <person name="Submissions S."/>
        </authorList>
    </citation>
    <scope>NUCLEOTIDE SEQUENCE [LARGE SCALE GENOMIC DNA]</scope>
    <source>
        <strain evidence="5 6">DSM 100094</strain>
    </source>
</reference>
<dbReference type="PANTHER" id="PTHR16943">
    <property type="entry name" value="2-METHYLCITRATE DEHYDRATASE-RELATED"/>
    <property type="match status" value="1"/>
</dbReference>
<dbReference type="InterPro" id="IPR005656">
    <property type="entry name" value="MmgE_PrpD"/>
</dbReference>
<dbReference type="RefSeq" id="WP_142664701.1">
    <property type="nucleotide sequence ID" value="NZ_FXTK01000025.1"/>
</dbReference>
<evidence type="ECO:0000259" key="3">
    <source>
        <dbReference type="Pfam" id="PF03972"/>
    </source>
</evidence>
<protein>
    <submittedName>
        <fullName evidence="5">2-methylcitrate dehydratase PrpD</fullName>
    </submittedName>
</protein>
<comment type="similarity">
    <text evidence="1">Belongs to the PrpD family.</text>
</comment>
<evidence type="ECO:0000313" key="6">
    <source>
        <dbReference type="Proteomes" id="UP000319014"/>
    </source>
</evidence>
<feature type="domain" description="MmgE/PrpD C-terminal" evidence="4">
    <location>
        <begin position="271"/>
        <end position="430"/>
    </location>
</feature>
<gene>
    <name evidence="5" type="ORF">SAMN06265221_12533</name>
</gene>
<evidence type="ECO:0000259" key="4">
    <source>
        <dbReference type="Pfam" id="PF19305"/>
    </source>
</evidence>
<proteinExistence type="inferred from homology"/>
<dbReference type="SUPFAM" id="SSF103378">
    <property type="entry name" value="2-methylcitrate dehydratase PrpD"/>
    <property type="match status" value="1"/>
</dbReference>
<dbReference type="Gene3D" id="1.10.4100.10">
    <property type="entry name" value="2-methylcitrate dehydratase PrpD"/>
    <property type="match status" value="1"/>
</dbReference>
<dbReference type="InterPro" id="IPR045336">
    <property type="entry name" value="MmgE_PrpD_N"/>
</dbReference>
<evidence type="ECO:0000313" key="5">
    <source>
        <dbReference type="EMBL" id="SMO96816.1"/>
    </source>
</evidence>
<evidence type="ECO:0000256" key="1">
    <source>
        <dbReference type="ARBA" id="ARBA00006174"/>
    </source>
</evidence>
<dbReference type="EMBL" id="FXTK01000025">
    <property type="protein sequence ID" value="SMO96816.1"/>
    <property type="molecule type" value="Genomic_DNA"/>
</dbReference>
<evidence type="ECO:0000256" key="2">
    <source>
        <dbReference type="SAM" id="MobiDB-lite"/>
    </source>
</evidence>
<dbReference type="Gene3D" id="3.30.1330.120">
    <property type="entry name" value="2-methylcitrate dehydratase PrpD"/>
    <property type="match status" value="1"/>
</dbReference>
<dbReference type="InterPro" id="IPR045337">
    <property type="entry name" value="MmgE_PrpD_C"/>
</dbReference>
<dbReference type="PANTHER" id="PTHR16943:SF8">
    <property type="entry name" value="2-METHYLCITRATE DEHYDRATASE"/>
    <property type="match status" value="1"/>
</dbReference>
<sequence length="486" mass="52570">MTDPVALRFARQICAAREAPLPRRAMEVARSCILDTVGVTLAGMPEPCAQILLETPGIADGPGGALILGTSRRTSMLDAALVNGTAAHALDFDDFTGVLGGHQSVPVVPLLLALAEEHHSSGRDFIHAYAVGVEAEIRLSRAVNHHHYDKGWHPTATLGIFGGVAAASSLMGLDTDRTATALAIAASMASGLKANFGTMTKPLHVGLTNRSALLACLLAARDFTAAAGVFEHRQGFFEVFNGAGTYDEGRLFADWCAPWEIAHDDIGLKQFPCCGSTHPAIMMALKLRAEHALRPEDIAKVEVLPHARRLRHTDTPRPQTPLQAKFSVQYVVARALLDGTVRLKDFEGEAHLEPAVLALLDRTTARAHPDMADDAPQQWGAEVIVTRTDGAVLRARLDQMVGRGGDNPMTERELWSKFEDCASRSLTREQTAPLFERLMTLEGAKDMAQVVRQMQVSHLQRPQSRADQVSFAAASDQDVPETTWVP</sequence>
<accession>A0A521FL20</accession>
<feature type="domain" description="MmgE/PrpD N-terminal" evidence="3">
    <location>
        <begin position="8"/>
        <end position="243"/>
    </location>
</feature>
<dbReference type="InterPro" id="IPR042188">
    <property type="entry name" value="MmgE/PrpD_sf_2"/>
</dbReference>
<dbReference type="Proteomes" id="UP000319014">
    <property type="component" value="Unassembled WGS sequence"/>
</dbReference>
<keyword evidence="6" id="KW-1185">Reference proteome</keyword>
<dbReference type="GO" id="GO:0016829">
    <property type="term" value="F:lyase activity"/>
    <property type="evidence" value="ECO:0007669"/>
    <property type="project" value="InterPro"/>
</dbReference>
<organism evidence="5 6">
    <name type="scientific">Paracoccus laeviglucosivorans</name>
    <dbReference type="NCBI Taxonomy" id="1197861"/>
    <lineage>
        <taxon>Bacteria</taxon>
        <taxon>Pseudomonadati</taxon>
        <taxon>Pseudomonadota</taxon>
        <taxon>Alphaproteobacteria</taxon>
        <taxon>Rhodobacterales</taxon>
        <taxon>Paracoccaceae</taxon>
        <taxon>Paracoccus</taxon>
    </lineage>
</organism>
<dbReference type="InterPro" id="IPR036148">
    <property type="entry name" value="MmgE/PrpD_sf"/>
</dbReference>
<dbReference type="AlphaFoldDB" id="A0A521FL20"/>
<dbReference type="Pfam" id="PF19305">
    <property type="entry name" value="MmgE_PrpD_C"/>
    <property type="match status" value="1"/>
</dbReference>
<dbReference type="Pfam" id="PF03972">
    <property type="entry name" value="MmgE_PrpD_N"/>
    <property type="match status" value="1"/>
</dbReference>